<evidence type="ECO:0000256" key="7">
    <source>
        <dbReference type="ARBA" id="ARBA00023136"/>
    </source>
</evidence>
<feature type="transmembrane region" description="Helical" evidence="8">
    <location>
        <begin position="76"/>
        <end position="101"/>
    </location>
</feature>
<dbReference type="PANTHER" id="PTHR30472:SF25">
    <property type="entry name" value="ABC TRANSPORTER PERMEASE PROTEIN MJ0876-RELATED"/>
    <property type="match status" value="1"/>
</dbReference>
<dbReference type="RefSeq" id="WP_014108355.1">
    <property type="nucleotide sequence ID" value="NC_016041.1"/>
</dbReference>
<accession>G4QGF6</accession>
<protein>
    <submittedName>
        <fullName evidence="9">Hemin transport system permease protein</fullName>
    </submittedName>
</protein>
<dbReference type="eggNOG" id="COG0609">
    <property type="taxonomic scope" value="Bacteria"/>
</dbReference>
<feature type="transmembrane region" description="Helical" evidence="8">
    <location>
        <begin position="7"/>
        <end position="30"/>
    </location>
</feature>
<keyword evidence="7 8" id="KW-0472">Membrane</keyword>
<dbReference type="SUPFAM" id="SSF81345">
    <property type="entry name" value="ABC transporter involved in vitamin B12 uptake, BtuC"/>
    <property type="match status" value="1"/>
</dbReference>
<evidence type="ECO:0000256" key="1">
    <source>
        <dbReference type="ARBA" id="ARBA00004651"/>
    </source>
</evidence>
<dbReference type="Proteomes" id="UP000009282">
    <property type="component" value="Chromosome"/>
</dbReference>
<keyword evidence="6 8" id="KW-1133">Transmembrane helix</keyword>
<dbReference type="GO" id="GO:0033214">
    <property type="term" value="P:siderophore-iron import into cell"/>
    <property type="evidence" value="ECO:0007669"/>
    <property type="project" value="TreeGrafter"/>
</dbReference>
<keyword evidence="5 8" id="KW-0812">Transmembrane</keyword>
<evidence type="ECO:0000256" key="3">
    <source>
        <dbReference type="ARBA" id="ARBA00022448"/>
    </source>
</evidence>
<dbReference type="PANTHER" id="PTHR30472">
    <property type="entry name" value="FERRIC ENTEROBACTIN TRANSPORT SYSTEM PERMEASE PROTEIN"/>
    <property type="match status" value="1"/>
</dbReference>
<dbReference type="STRING" id="1085623.GNIT_1357"/>
<keyword evidence="10" id="KW-1185">Reference proteome</keyword>
<evidence type="ECO:0000313" key="10">
    <source>
        <dbReference type="Proteomes" id="UP000009282"/>
    </source>
</evidence>
<feature type="transmembrane region" description="Helical" evidence="8">
    <location>
        <begin position="107"/>
        <end position="131"/>
    </location>
</feature>
<evidence type="ECO:0000256" key="4">
    <source>
        <dbReference type="ARBA" id="ARBA00022475"/>
    </source>
</evidence>
<evidence type="ECO:0000256" key="8">
    <source>
        <dbReference type="SAM" id="Phobius"/>
    </source>
</evidence>
<sequence>MSLYKPVVLSSILFLVVVSLFVFADGYAWLTTDIEQHIFINIRLPVLLTAIAVGGAISISAAALQILLRNPLADPGIIGISAGASLMAAVVLLSGSVAFLPSNVESMSYYVLPVACFIGALLSSLIIYALARKLQASISAVILAGIGISTIAGAIIGWLFIYAPPQSIKNLSFWLMGSLHNTNYTSLTFALPIIIVSMALLLKQGRKLNWLYLGVASAQLKGIDPVRFERKILMLAALLVGVSVSIAGSIAFIGLLIPHFVRQLVGHDNRIVLPVSALMGATLLIMTAIINEWLFDMIVPVSMLTATLGGPLFIYSLLKQPAVLTNASRD</sequence>
<keyword evidence="3" id="KW-0813">Transport</keyword>
<evidence type="ECO:0000256" key="2">
    <source>
        <dbReference type="ARBA" id="ARBA00007935"/>
    </source>
</evidence>
<proteinExistence type="inferred from homology"/>
<feature type="transmembrane region" description="Helical" evidence="8">
    <location>
        <begin position="138"/>
        <end position="163"/>
    </location>
</feature>
<dbReference type="Pfam" id="PF01032">
    <property type="entry name" value="FecCD"/>
    <property type="match status" value="1"/>
</dbReference>
<feature type="transmembrane region" description="Helical" evidence="8">
    <location>
        <begin position="232"/>
        <end position="259"/>
    </location>
</feature>
<dbReference type="Gene3D" id="1.10.3470.10">
    <property type="entry name" value="ABC transporter involved in vitamin B12 uptake, BtuC"/>
    <property type="match status" value="1"/>
</dbReference>
<feature type="transmembrane region" description="Helical" evidence="8">
    <location>
        <begin position="42"/>
        <end position="64"/>
    </location>
</feature>
<name>G4QGF6_GLANF</name>
<dbReference type="GO" id="GO:0005886">
    <property type="term" value="C:plasma membrane"/>
    <property type="evidence" value="ECO:0007669"/>
    <property type="project" value="UniProtKB-SubCell"/>
</dbReference>
<dbReference type="AlphaFoldDB" id="G4QGF6"/>
<evidence type="ECO:0000313" key="9">
    <source>
        <dbReference type="EMBL" id="AEP29481.1"/>
    </source>
</evidence>
<dbReference type="HOGENOM" id="CLU_013016_0_3_6"/>
<organism evidence="9 10">
    <name type="scientific">Glaciecola nitratireducens (strain JCM 12485 / KCTC 12276 / FR1064)</name>
    <dbReference type="NCBI Taxonomy" id="1085623"/>
    <lineage>
        <taxon>Bacteria</taxon>
        <taxon>Pseudomonadati</taxon>
        <taxon>Pseudomonadota</taxon>
        <taxon>Gammaproteobacteria</taxon>
        <taxon>Alteromonadales</taxon>
        <taxon>Alteromonadaceae</taxon>
        <taxon>Brumicola</taxon>
    </lineage>
</organism>
<dbReference type="InterPro" id="IPR000522">
    <property type="entry name" value="ABC_transptr_permease_BtuC"/>
</dbReference>
<dbReference type="EMBL" id="CP003060">
    <property type="protein sequence ID" value="AEP29481.1"/>
    <property type="molecule type" value="Genomic_DNA"/>
</dbReference>
<feature type="transmembrane region" description="Helical" evidence="8">
    <location>
        <begin position="297"/>
        <end position="318"/>
    </location>
</feature>
<comment type="subcellular location">
    <subcellularLocation>
        <location evidence="1">Cell membrane</location>
        <topology evidence="1">Multi-pass membrane protein</topology>
    </subcellularLocation>
</comment>
<dbReference type="CDD" id="cd06550">
    <property type="entry name" value="TM_ABC_iron-siderophores_like"/>
    <property type="match status" value="1"/>
</dbReference>
<feature type="transmembrane region" description="Helical" evidence="8">
    <location>
        <begin position="183"/>
        <end position="202"/>
    </location>
</feature>
<evidence type="ECO:0000256" key="5">
    <source>
        <dbReference type="ARBA" id="ARBA00022692"/>
    </source>
</evidence>
<keyword evidence="4" id="KW-1003">Cell membrane</keyword>
<comment type="similarity">
    <text evidence="2">Belongs to the binding-protein-dependent transport system permease family. FecCD subfamily.</text>
</comment>
<gene>
    <name evidence="9" type="ordered locus">GNIT_1357</name>
</gene>
<dbReference type="InterPro" id="IPR037294">
    <property type="entry name" value="ABC_BtuC-like"/>
</dbReference>
<dbReference type="OrthoDB" id="9055647at2"/>
<reference evidence="9 10" key="1">
    <citation type="journal article" date="2011" name="J. Bacteriol.">
        <title>Complete genome sequence of seawater bacterium Glaciecola nitratireducens FR1064T.</title>
        <authorList>
            <person name="Bian F."/>
            <person name="Qin Q.L."/>
            <person name="Xie B.B."/>
            <person name="Shu Y.L."/>
            <person name="Zhang X.Y."/>
            <person name="Yu Y."/>
            <person name="Chen B."/>
            <person name="Chen X.L."/>
            <person name="Zhou B.C."/>
            <person name="Zhang Y.Z."/>
        </authorList>
    </citation>
    <scope>NUCLEOTIDE SEQUENCE [LARGE SCALE GENOMIC DNA]</scope>
    <source>
        <strain evidence="10">JCM 12485 / KCTC 12276 / FR1064</strain>
    </source>
</reference>
<dbReference type="GO" id="GO:0022857">
    <property type="term" value="F:transmembrane transporter activity"/>
    <property type="evidence" value="ECO:0007669"/>
    <property type="project" value="InterPro"/>
</dbReference>
<feature type="transmembrane region" description="Helical" evidence="8">
    <location>
        <begin position="271"/>
        <end position="290"/>
    </location>
</feature>
<evidence type="ECO:0000256" key="6">
    <source>
        <dbReference type="ARBA" id="ARBA00022989"/>
    </source>
</evidence>
<dbReference type="KEGG" id="gni:GNIT_1357"/>